<proteinExistence type="predicted"/>
<dbReference type="GO" id="GO:0098703">
    <property type="term" value="P:calcium ion import across plasma membrane"/>
    <property type="evidence" value="ECO:0007669"/>
    <property type="project" value="TreeGrafter"/>
</dbReference>
<comment type="catalytic activity">
    <reaction evidence="18">
        <text>Ca(2+)(in) = Ca(2+)(out)</text>
        <dbReference type="Rhea" id="RHEA:29671"/>
        <dbReference type="ChEBI" id="CHEBI:29108"/>
    </reaction>
</comment>
<dbReference type="InterPro" id="IPR002110">
    <property type="entry name" value="Ankyrin_rpt"/>
</dbReference>
<evidence type="ECO:0000256" key="1">
    <source>
        <dbReference type="ARBA" id="ARBA00004651"/>
    </source>
</evidence>
<evidence type="ECO:0000256" key="17">
    <source>
        <dbReference type="ARBA" id="ARBA00023303"/>
    </source>
</evidence>
<accession>A0A3Q2CCR7</accession>
<dbReference type="GO" id="GO:0005524">
    <property type="term" value="F:ATP binding"/>
    <property type="evidence" value="ECO:0007669"/>
    <property type="project" value="UniProtKB-KW"/>
</dbReference>
<dbReference type="InterPro" id="IPR008348">
    <property type="entry name" value="TrpV4"/>
</dbReference>
<feature type="repeat" description="ANK" evidence="19">
    <location>
        <begin position="266"/>
        <end position="298"/>
    </location>
</feature>
<feature type="region of interest" description="Disordered" evidence="20">
    <location>
        <begin position="59"/>
        <end position="92"/>
    </location>
</feature>
<dbReference type="InterPro" id="IPR005821">
    <property type="entry name" value="Ion_trans_dom"/>
</dbReference>
<dbReference type="GO" id="GO:0005516">
    <property type="term" value="F:calmodulin binding"/>
    <property type="evidence" value="ECO:0007669"/>
    <property type="project" value="UniProtKB-KW"/>
</dbReference>
<evidence type="ECO:0000256" key="2">
    <source>
        <dbReference type="ARBA" id="ARBA00022448"/>
    </source>
</evidence>
<evidence type="ECO:0000256" key="13">
    <source>
        <dbReference type="ARBA" id="ARBA00022989"/>
    </source>
</evidence>
<keyword evidence="5" id="KW-0107">Calcium channel</keyword>
<feature type="transmembrane region" description="Helical" evidence="21">
    <location>
        <begin position="652"/>
        <end position="674"/>
    </location>
</feature>
<keyword evidence="12" id="KW-0112">Calmodulin-binding</keyword>
<keyword evidence="2" id="KW-0813">Transport</keyword>
<dbReference type="FunFam" id="1.10.287.70:FF:000074">
    <property type="entry name" value="Transient receptor potential cation channel subfamily V member 1"/>
    <property type="match status" value="1"/>
</dbReference>
<keyword evidence="13 21" id="KW-1133">Transmembrane helix</keyword>
<dbReference type="InterPro" id="IPR024862">
    <property type="entry name" value="TRPV"/>
</dbReference>
<keyword evidence="11" id="KW-0067">ATP-binding</keyword>
<dbReference type="PRINTS" id="PR01768">
    <property type="entry name" value="TRPVRECEPTOR"/>
</dbReference>
<keyword evidence="16 21" id="KW-0472">Membrane</keyword>
<dbReference type="STRING" id="28743.ENSCVAP00000002698"/>
<feature type="compositionally biased region" description="Polar residues" evidence="20">
    <location>
        <begin position="63"/>
        <end position="92"/>
    </location>
</feature>
<feature type="transmembrane region" description="Helical" evidence="21">
    <location>
        <begin position="508"/>
        <end position="529"/>
    </location>
</feature>
<dbReference type="OMA" id="GSCPTDQ"/>
<dbReference type="FunFam" id="1.25.40.20:FF:000018">
    <property type="entry name" value="Transient receptor potential cation channel subfamily V member 1"/>
    <property type="match status" value="1"/>
</dbReference>
<evidence type="ECO:0000256" key="21">
    <source>
        <dbReference type="SAM" id="Phobius"/>
    </source>
</evidence>
<dbReference type="SUPFAM" id="SSF48403">
    <property type="entry name" value="Ankyrin repeat"/>
    <property type="match status" value="2"/>
</dbReference>
<dbReference type="PROSITE" id="PS50088">
    <property type="entry name" value="ANK_REPEAT"/>
    <property type="match status" value="1"/>
</dbReference>
<evidence type="ECO:0000313" key="24">
    <source>
        <dbReference type="Proteomes" id="UP000265020"/>
    </source>
</evidence>
<evidence type="ECO:0000256" key="14">
    <source>
        <dbReference type="ARBA" id="ARBA00023043"/>
    </source>
</evidence>
<dbReference type="NCBIfam" id="TIGR00870">
    <property type="entry name" value="trp"/>
    <property type="match status" value="1"/>
</dbReference>
<keyword evidence="7" id="KW-0479">Metal-binding</keyword>
<dbReference type="AlphaFoldDB" id="A0A3Q2CCR7"/>
<feature type="domain" description="Ion transport" evidence="22">
    <location>
        <begin position="511"/>
        <end position="760"/>
    </location>
</feature>
<keyword evidence="6 21" id="KW-0812">Transmembrane</keyword>
<comment type="subcellular location">
    <subcellularLocation>
        <location evidence="1">Cell membrane</location>
        <topology evidence="1">Multi-pass membrane protein</topology>
    </subcellularLocation>
</comment>
<feature type="compositionally biased region" description="Polar residues" evidence="20">
    <location>
        <begin position="23"/>
        <end position="32"/>
    </location>
</feature>
<name>A0A3Q2CCR7_CYPVA</name>
<evidence type="ECO:0000256" key="10">
    <source>
        <dbReference type="ARBA" id="ARBA00022837"/>
    </source>
</evidence>
<dbReference type="GO" id="GO:0007015">
    <property type="term" value="P:actin filament organization"/>
    <property type="evidence" value="ECO:0007669"/>
    <property type="project" value="TreeGrafter"/>
</dbReference>
<dbReference type="Pfam" id="PF12796">
    <property type="entry name" value="Ank_2"/>
    <property type="match status" value="1"/>
</dbReference>
<dbReference type="Gene3D" id="1.25.40.20">
    <property type="entry name" value="Ankyrin repeat-containing domain"/>
    <property type="match status" value="1"/>
</dbReference>
<keyword evidence="4" id="KW-0109">Calcium transport</keyword>
<dbReference type="PANTHER" id="PTHR10582:SF4">
    <property type="entry name" value="TRANSIENT RECEPTOR POTENTIAL CATION CHANNEL SUBFAMILY V MEMBER 4"/>
    <property type="match status" value="1"/>
</dbReference>
<evidence type="ECO:0000256" key="4">
    <source>
        <dbReference type="ARBA" id="ARBA00022568"/>
    </source>
</evidence>
<evidence type="ECO:0000256" key="6">
    <source>
        <dbReference type="ARBA" id="ARBA00022692"/>
    </source>
</evidence>
<evidence type="ECO:0000256" key="19">
    <source>
        <dbReference type="PROSITE-ProRule" id="PRU00023"/>
    </source>
</evidence>
<dbReference type="Pfam" id="PF00520">
    <property type="entry name" value="Ion_trans"/>
    <property type="match status" value="1"/>
</dbReference>
<dbReference type="Gene3D" id="1.10.287.70">
    <property type="match status" value="1"/>
</dbReference>
<dbReference type="GO" id="GO:0046872">
    <property type="term" value="F:metal ion binding"/>
    <property type="evidence" value="ECO:0007669"/>
    <property type="project" value="UniProtKB-KW"/>
</dbReference>
<dbReference type="PROSITE" id="PS50297">
    <property type="entry name" value="ANK_REP_REGION"/>
    <property type="match status" value="1"/>
</dbReference>
<feature type="transmembrane region" description="Helical" evidence="21">
    <location>
        <begin position="612"/>
        <end position="631"/>
    </location>
</feature>
<feature type="region of interest" description="Disordered" evidence="20">
    <location>
        <begin position="138"/>
        <end position="170"/>
    </location>
</feature>
<evidence type="ECO:0000256" key="3">
    <source>
        <dbReference type="ARBA" id="ARBA00022475"/>
    </source>
</evidence>
<keyword evidence="3" id="KW-1003">Cell membrane</keyword>
<evidence type="ECO:0000256" key="5">
    <source>
        <dbReference type="ARBA" id="ARBA00022673"/>
    </source>
</evidence>
<evidence type="ECO:0000313" key="23">
    <source>
        <dbReference type="Ensembl" id="ENSCVAP00000002698.1"/>
    </source>
</evidence>
<protein>
    <submittedName>
        <fullName evidence="23">Transient receptor potential cation channel, subfamily V, member 4</fullName>
    </submittedName>
</protein>
<evidence type="ECO:0000256" key="11">
    <source>
        <dbReference type="ARBA" id="ARBA00022840"/>
    </source>
</evidence>
<keyword evidence="17" id="KW-0407">Ion channel</keyword>
<feature type="compositionally biased region" description="Basic residues" evidence="20">
    <location>
        <begin position="147"/>
        <end position="156"/>
    </location>
</feature>
<evidence type="ECO:0000256" key="16">
    <source>
        <dbReference type="ARBA" id="ARBA00023136"/>
    </source>
</evidence>
<dbReference type="Proteomes" id="UP000265020">
    <property type="component" value="Unassembled WGS sequence"/>
</dbReference>
<dbReference type="GeneTree" id="ENSGT00940000158615"/>
<evidence type="ECO:0000256" key="12">
    <source>
        <dbReference type="ARBA" id="ARBA00022860"/>
    </source>
</evidence>
<evidence type="ECO:0000256" key="7">
    <source>
        <dbReference type="ARBA" id="ARBA00022723"/>
    </source>
</evidence>
<dbReference type="PRINTS" id="PR01769">
    <property type="entry name" value="VRL2RECEPTOR"/>
</dbReference>
<dbReference type="InterPro" id="IPR008347">
    <property type="entry name" value="TrpV1-4"/>
</dbReference>
<dbReference type="GO" id="GO:0005886">
    <property type="term" value="C:plasma membrane"/>
    <property type="evidence" value="ECO:0007669"/>
    <property type="project" value="UniProtKB-SubCell"/>
</dbReference>
<evidence type="ECO:0000256" key="8">
    <source>
        <dbReference type="ARBA" id="ARBA00022737"/>
    </source>
</evidence>
<dbReference type="SMART" id="SM00248">
    <property type="entry name" value="ANK"/>
    <property type="match status" value="3"/>
</dbReference>
<keyword evidence="10" id="KW-0106">Calcium</keyword>
<keyword evidence="9" id="KW-0547">Nucleotide-binding</keyword>
<evidence type="ECO:0000259" key="22">
    <source>
        <dbReference type="Pfam" id="PF00520"/>
    </source>
</evidence>
<dbReference type="GO" id="GO:0005262">
    <property type="term" value="F:calcium channel activity"/>
    <property type="evidence" value="ECO:0007669"/>
    <property type="project" value="UniProtKB-KW"/>
</dbReference>
<evidence type="ECO:0000256" key="20">
    <source>
        <dbReference type="SAM" id="MobiDB-lite"/>
    </source>
</evidence>
<keyword evidence="8" id="KW-0677">Repeat</keyword>
<keyword evidence="24" id="KW-1185">Reference proteome</keyword>
<sequence length="883" mass="100292">MNEGRSALLRRCHLVLSKTDTLSAPSVRTTASEDAGESVTAQAENDTAFPLSEFSDLFESEDGSQSAQDTSLDTTLENAQSTIQPGQPTDSRQNLKMKFQGAFKKGISNPMDLLETTIYDSNVVPGPKKAPMDSLFHYGTYGNTSNQKKRRKKLPRGKTETSCDDSQSTDPPKVLKIFTRFTLFDCVSRGDPEALEGLLEYLQSQEKRLTDEEFRELSTGKTCLPKALLNLYGGRNDTIPVLVDIAEKTGNLREFINTPFRDVFYRGQTALHIAIERRCKQYVELLMEKGADVHAQARGRFFQPKDEGGYFYFGAIFLLLHRGELPLSLAACTNQPGIVHYLTENPHKKADLRRQDSRGNTVLHALVHIADNTKDNTRFLTKMYDMLLIKCAKLFPDCNLETILNNDGMSPLMMAAKLGKIGVFQHIIRREIKDEEVRHLSRKFKDWAYGPVYSSLYDLSSLDTCGEEPSVLEILVYNSRNENRHEMLAVEPINELLRAKWQKFAAPTFYISVVSYLISMIIFTLVAYYHPTNEMPPYLYKTSSDYLRMAGEIITLASAIFFFLTNIKNVFLKKCPKLNSLVFDGSFQLLFFIYSVLVIVTAALYLSGIEAYVTVMVFALILGWMNMLYFTRGLKLTGTYSIMIQKILFKDLFRFLLVYVLFMIGYASALVSLLPVCPTECVGDCPTYPNCRNPDTFSTFLLDLFKLTIGMGELDMVYSARYPGVFLFLLVTYIILTFVLLLNMLIALMGETVGQVSKESKKIWKLQWATTILDIERSFPVCLRKSFRAGEMVTVGRNLDGSPDRRWCFRVDEVNWCHWNQNLAIISEDPGKTETSQTNGLQQSVRGLRRDRWSTVVPRVVELSRGPRSHDLVVEMEPLTPRH</sequence>
<dbReference type="InterPro" id="IPR036770">
    <property type="entry name" value="Ankyrin_rpt-contain_sf"/>
</dbReference>
<dbReference type="PANTHER" id="PTHR10582">
    <property type="entry name" value="TRANSIENT RECEPTOR POTENTIAL ION CHANNEL PROTEIN"/>
    <property type="match status" value="1"/>
</dbReference>
<keyword evidence="15" id="KW-0406">Ion transport</keyword>
<feature type="transmembrane region" description="Helical" evidence="21">
    <location>
        <begin position="549"/>
        <end position="567"/>
    </location>
</feature>
<reference evidence="23" key="1">
    <citation type="submission" date="2025-08" db="UniProtKB">
        <authorList>
            <consortium name="Ensembl"/>
        </authorList>
    </citation>
    <scope>IDENTIFICATION</scope>
</reference>
<feature type="region of interest" description="Disordered" evidence="20">
    <location>
        <begin position="23"/>
        <end position="45"/>
    </location>
</feature>
<evidence type="ECO:0000256" key="18">
    <source>
        <dbReference type="ARBA" id="ARBA00036634"/>
    </source>
</evidence>
<feature type="transmembrane region" description="Helical" evidence="21">
    <location>
        <begin position="587"/>
        <end position="606"/>
    </location>
</feature>
<evidence type="ECO:0000256" key="15">
    <source>
        <dbReference type="ARBA" id="ARBA00023065"/>
    </source>
</evidence>
<feature type="transmembrane region" description="Helical" evidence="21">
    <location>
        <begin position="725"/>
        <end position="748"/>
    </location>
</feature>
<reference evidence="23" key="2">
    <citation type="submission" date="2025-09" db="UniProtKB">
        <authorList>
            <consortium name="Ensembl"/>
        </authorList>
    </citation>
    <scope>IDENTIFICATION</scope>
</reference>
<evidence type="ECO:0000256" key="9">
    <source>
        <dbReference type="ARBA" id="ARBA00022741"/>
    </source>
</evidence>
<dbReference type="GO" id="GO:0007231">
    <property type="term" value="P:osmosensory signaling pathway"/>
    <property type="evidence" value="ECO:0007669"/>
    <property type="project" value="TreeGrafter"/>
</dbReference>
<dbReference type="Ensembl" id="ENSCVAT00000011286.1">
    <property type="protein sequence ID" value="ENSCVAP00000002698.1"/>
    <property type="gene ID" value="ENSCVAG00000003850.1"/>
</dbReference>
<organism evidence="23 24">
    <name type="scientific">Cyprinodon variegatus</name>
    <name type="common">Sheepshead minnow</name>
    <dbReference type="NCBI Taxonomy" id="28743"/>
    <lineage>
        <taxon>Eukaryota</taxon>
        <taxon>Metazoa</taxon>
        <taxon>Chordata</taxon>
        <taxon>Craniata</taxon>
        <taxon>Vertebrata</taxon>
        <taxon>Euteleostomi</taxon>
        <taxon>Actinopterygii</taxon>
        <taxon>Neopterygii</taxon>
        <taxon>Teleostei</taxon>
        <taxon>Neoteleostei</taxon>
        <taxon>Acanthomorphata</taxon>
        <taxon>Ovalentaria</taxon>
        <taxon>Atherinomorphae</taxon>
        <taxon>Cyprinodontiformes</taxon>
        <taxon>Cyprinodontidae</taxon>
        <taxon>Cyprinodon</taxon>
    </lineage>
</organism>
<dbReference type="GO" id="GO:0005929">
    <property type="term" value="C:cilium"/>
    <property type="evidence" value="ECO:0007669"/>
    <property type="project" value="TreeGrafter"/>
</dbReference>
<keyword evidence="14 19" id="KW-0040">ANK repeat</keyword>